<dbReference type="AlphaFoldDB" id="I7GKG3"/>
<accession>I7GKG3</accession>
<organism evidence="1">
    <name type="scientific">Macaca fascicularis</name>
    <name type="common">Crab-eating macaque</name>
    <name type="synonym">Cynomolgus monkey</name>
    <dbReference type="NCBI Taxonomy" id="9541"/>
    <lineage>
        <taxon>Eukaryota</taxon>
        <taxon>Metazoa</taxon>
        <taxon>Chordata</taxon>
        <taxon>Craniata</taxon>
        <taxon>Vertebrata</taxon>
        <taxon>Euteleostomi</taxon>
        <taxon>Mammalia</taxon>
        <taxon>Eutheria</taxon>
        <taxon>Euarchontoglires</taxon>
        <taxon>Primates</taxon>
        <taxon>Haplorrhini</taxon>
        <taxon>Catarrhini</taxon>
        <taxon>Cercopithecidae</taxon>
        <taxon>Cercopithecinae</taxon>
        <taxon>Macaca</taxon>
    </lineage>
</organism>
<sequence>MYSQFLVKDPAGKPAMKHFHMQFGGSLAYSLSLSSCCNIALYHLGC</sequence>
<dbReference type="EMBL" id="AB171563">
    <property type="protein sequence ID" value="BAE88626.1"/>
    <property type="molecule type" value="mRNA"/>
</dbReference>
<reference evidence="1" key="1">
    <citation type="journal article" date="2007" name="PLoS Biol.">
        <title>Rate of evolution in brain-expressed genes in humans and other primates.</title>
        <authorList>
            <person name="Wang H.-Y."/>
            <person name="Chien H.-C."/>
            <person name="Osada N."/>
            <person name="Hashimoto K."/>
            <person name="Sugano S."/>
            <person name="Gojobori T."/>
            <person name="Chou C.-K."/>
            <person name="Tsai S.-F."/>
            <person name="Wu C.-I."/>
            <person name="Shen C.-K.J."/>
        </authorList>
    </citation>
    <scope>NUCLEOTIDE SEQUENCE</scope>
</reference>
<proteinExistence type="evidence at transcript level"/>
<name>I7GKG3_MACFA</name>
<protein>
    <submittedName>
        <fullName evidence="1">Macaca fascicularis brain cDNA clone: QflA-11890, similar to human muskelin 1, intracellular mediator containing kelchmotifs (MKLN1), mRNA, RefSeq: NM_013255.3</fullName>
    </submittedName>
</protein>
<evidence type="ECO:0000313" key="1">
    <source>
        <dbReference type="EMBL" id="BAE88626.1"/>
    </source>
</evidence>